<dbReference type="PANTHER" id="PTHR13342:SF2">
    <property type="entry name" value="RAGULATOR COMPLEX PROTEIN LAMTOR5"/>
    <property type="match status" value="1"/>
</dbReference>
<evidence type="ECO:0000256" key="3">
    <source>
        <dbReference type="ARBA" id="ARBA00007795"/>
    </source>
</evidence>
<dbReference type="AlphaFoldDB" id="A0A0K0E5I9"/>
<dbReference type="GO" id="GO:1904263">
    <property type="term" value="P:positive regulation of TORC1 signaling"/>
    <property type="evidence" value="ECO:0007669"/>
    <property type="project" value="TreeGrafter"/>
</dbReference>
<dbReference type="InterPro" id="IPR024135">
    <property type="entry name" value="LAMTOR5"/>
</dbReference>
<sequence>MNNLLEADAEEIFQKNENIQGILLTDKHGYPVFCKGTCTQNAAGAVSEIQRMAESLETSKIKHIKLENPISNFIITSDDTLTLAIHQKKK</sequence>
<comment type="similarity">
    <text evidence="3">Belongs to the LAMTOR5 family.</text>
</comment>
<comment type="subcellular location">
    <subcellularLocation>
        <location evidence="2">Cytoplasm</location>
    </subcellularLocation>
    <subcellularLocation>
        <location evidence="1">Lysosome</location>
    </subcellularLocation>
</comment>
<dbReference type="Pfam" id="PF16672">
    <property type="entry name" value="LAMTOR5"/>
    <property type="match status" value="1"/>
</dbReference>
<dbReference type="GO" id="GO:0071230">
    <property type="term" value="P:cellular response to amino acid stimulus"/>
    <property type="evidence" value="ECO:0007669"/>
    <property type="project" value="TreeGrafter"/>
</dbReference>
<dbReference type="Gene3D" id="3.30.450.30">
    <property type="entry name" value="Dynein light chain 2a, cytoplasmic"/>
    <property type="match status" value="1"/>
</dbReference>
<dbReference type="GO" id="GO:0071986">
    <property type="term" value="C:Ragulator complex"/>
    <property type="evidence" value="ECO:0007669"/>
    <property type="project" value="InterPro"/>
</dbReference>
<dbReference type="GO" id="GO:0043066">
    <property type="term" value="P:negative regulation of apoptotic process"/>
    <property type="evidence" value="ECO:0007669"/>
    <property type="project" value="InterPro"/>
</dbReference>
<dbReference type="WBParaSite" id="SSTP_0000477400.1">
    <property type="protein sequence ID" value="SSTP_0000477400.1"/>
    <property type="gene ID" value="SSTP_0000477400"/>
</dbReference>
<evidence type="ECO:0000256" key="2">
    <source>
        <dbReference type="ARBA" id="ARBA00004496"/>
    </source>
</evidence>
<evidence type="ECO:0000256" key="4">
    <source>
        <dbReference type="ARBA" id="ARBA00022490"/>
    </source>
</evidence>
<keyword evidence="5" id="KW-0458">Lysosome</keyword>
<name>A0A0K0E5I9_STRER</name>
<organism evidence="7">
    <name type="scientific">Strongyloides stercoralis</name>
    <name type="common">Threadworm</name>
    <dbReference type="NCBI Taxonomy" id="6248"/>
    <lineage>
        <taxon>Eukaryota</taxon>
        <taxon>Metazoa</taxon>
        <taxon>Ecdysozoa</taxon>
        <taxon>Nematoda</taxon>
        <taxon>Chromadorea</taxon>
        <taxon>Rhabditida</taxon>
        <taxon>Tylenchina</taxon>
        <taxon>Panagrolaimomorpha</taxon>
        <taxon>Strongyloidoidea</taxon>
        <taxon>Strongyloididae</taxon>
        <taxon>Strongyloides</taxon>
    </lineage>
</organism>
<proteinExistence type="inferred from homology"/>
<dbReference type="PANTHER" id="PTHR13342">
    <property type="entry name" value="RAGULATOR COMPLEX PROTEIN LAMTOR5"/>
    <property type="match status" value="1"/>
</dbReference>
<dbReference type="GO" id="GO:0005085">
    <property type="term" value="F:guanyl-nucleotide exchange factor activity"/>
    <property type="evidence" value="ECO:0007669"/>
    <property type="project" value="TreeGrafter"/>
</dbReference>
<keyword evidence="4" id="KW-0963">Cytoplasm</keyword>
<reference evidence="7" key="1">
    <citation type="submission" date="2015-08" db="UniProtKB">
        <authorList>
            <consortium name="WormBaseParasite"/>
        </authorList>
    </citation>
    <scope>IDENTIFICATION</scope>
</reference>
<evidence type="ECO:0000256" key="5">
    <source>
        <dbReference type="ARBA" id="ARBA00023228"/>
    </source>
</evidence>
<evidence type="ECO:0000256" key="6">
    <source>
        <dbReference type="ARBA" id="ARBA00032692"/>
    </source>
</evidence>
<accession>A0A0K0E5I9</accession>
<evidence type="ECO:0000313" key="7">
    <source>
        <dbReference type="WBParaSite" id="SSTP_0000477400.1"/>
    </source>
</evidence>
<dbReference type="GO" id="GO:0005764">
    <property type="term" value="C:lysosome"/>
    <property type="evidence" value="ECO:0007669"/>
    <property type="project" value="UniProtKB-SubCell"/>
</dbReference>
<evidence type="ECO:0000256" key="1">
    <source>
        <dbReference type="ARBA" id="ARBA00004371"/>
    </source>
</evidence>
<protein>
    <recommendedName>
        <fullName evidence="6">Late endosomal/lysosomal adaptor and MAPK and MTOR activator 5</fullName>
    </recommendedName>
</protein>